<dbReference type="AlphaFoldDB" id="A0A8X6TFZ8"/>
<comment type="caution">
    <text evidence="1">The sequence shown here is derived from an EMBL/GenBank/DDBJ whole genome shotgun (WGS) entry which is preliminary data.</text>
</comment>
<evidence type="ECO:0000313" key="2">
    <source>
        <dbReference type="Proteomes" id="UP000887013"/>
    </source>
</evidence>
<protein>
    <submittedName>
        <fullName evidence="1">Uncharacterized protein</fullName>
    </submittedName>
</protein>
<dbReference type="EMBL" id="BMAW01057424">
    <property type="protein sequence ID" value="GFT10865.1"/>
    <property type="molecule type" value="Genomic_DNA"/>
</dbReference>
<keyword evidence="2" id="KW-1185">Reference proteome</keyword>
<evidence type="ECO:0000313" key="1">
    <source>
        <dbReference type="EMBL" id="GFT10865.1"/>
    </source>
</evidence>
<gene>
    <name evidence="1" type="ORF">NPIL_450571</name>
</gene>
<organism evidence="1 2">
    <name type="scientific">Nephila pilipes</name>
    <name type="common">Giant wood spider</name>
    <name type="synonym">Nephila maculata</name>
    <dbReference type="NCBI Taxonomy" id="299642"/>
    <lineage>
        <taxon>Eukaryota</taxon>
        <taxon>Metazoa</taxon>
        <taxon>Ecdysozoa</taxon>
        <taxon>Arthropoda</taxon>
        <taxon>Chelicerata</taxon>
        <taxon>Arachnida</taxon>
        <taxon>Araneae</taxon>
        <taxon>Araneomorphae</taxon>
        <taxon>Entelegynae</taxon>
        <taxon>Araneoidea</taxon>
        <taxon>Nephilidae</taxon>
        <taxon>Nephila</taxon>
    </lineage>
</organism>
<accession>A0A8X6TFZ8</accession>
<proteinExistence type="predicted"/>
<dbReference type="Proteomes" id="UP000887013">
    <property type="component" value="Unassembled WGS sequence"/>
</dbReference>
<name>A0A8X6TFZ8_NEPPI</name>
<sequence length="143" mass="16018">MALPQVMMVDDIVRHINTAMDGPVPMETSVIECRRLSGEMVVAHRANLATIYHNPIARQHGLGCHQLHSRSPLVHLYSIVIAQHYAHEVLELTARPPRCYLNVNLDALDGVCIIPWHTYTSNRSPIEKFLSSCVCSSDISHRG</sequence>
<reference evidence="1" key="1">
    <citation type="submission" date="2020-08" db="EMBL/GenBank/DDBJ databases">
        <title>Multicomponent nature underlies the extraordinary mechanical properties of spider dragline silk.</title>
        <authorList>
            <person name="Kono N."/>
            <person name="Nakamura H."/>
            <person name="Mori M."/>
            <person name="Yoshida Y."/>
            <person name="Ohtoshi R."/>
            <person name="Malay A.D."/>
            <person name="Moran D.A.P."/>
            <person name="Tomita M."/>
            <person name="Numata K."/>
            <person name="Arakawa K."/>
        </authorList>
    </citation>
    <scope>NUCLEOTIDE SEQUENCE</scope>
</reference>